<reference evidence="2" key="1">
    <citation type="submission" date="2023-06" db="EMBL/GenBank/DDBJ databases">
        <authorList>
            <person name="Kurt Z."/>
        </authorList>
    </citation>
    <scope>NUCLEOTIDE SEQUENCE</scope>
</reference>
<accession>A0AA86U8H3</accession>
<feature type="transmembrane region" description="Helical" evidence="1">
    <location>
        <begin position="123"/>
        <end position="144"/>
    </location>
</feature>
<reference evidence="3 4" key="2">
    <citation type="submission" date="2024-07" db="EMBL/GenBank/DDBJ databases">
        <authorList>
            <person name="Akdeniz Z."/>
        </authorList>
    </citation>
    <scope>NUCLEOTIDE SEQUENCE [LARGE SCALE GENOMIC DNA]</scope>
</reference>
<dbReference type="AlphaFoldDB" id="A0AA86U8H3"/>
<sequence>MLKSGFFYAALISLWLTRSIISVLVNSKNVLQLRPFTLRLILNQMRQNYWVRRIDMRLEAQLFFYNTFLTLTALFVILIVCCCVFRRNVELFALIYVIISFIFLFVIMKLEFVFFMNCKKYNCVIGSLSVHFVWVTVQIGNTILSRKLKYGVFVSTCCYVAYLSVSLQQVIVKFAYVLNFYDPLLDFVPDPLFWDKIRRKLLSYNLQLYQRVTVVIEEHSRQVQFYLDQA</sequence>
<feature type="transmembrane region" description="Helical" evidence="1">
    <location>
        <begin position="93"/>
        <end position="116"/>
    </location>
</feature>
<name>A0AA86U8H3_9EUKA</name>
<feature type="transmembrane region" description="Helical" evidence="1">
    <location>
        <begin position="6"/>
        <end position="25"/>
    </location>
</feature>
<evidence type="ECO:0000313" key="2">
    <source>
        <dbReference type="EMBL" id="CAI9943076.1"/>
    </source>
</evidence>
<dbReference type="EMBL" id="CATOUU010000710">
    <property type="protein sequence ID" value="CAI9943076.1"/>
    <property type="molecule type" value="Genomic_DNA"/>
</dbReference>
<keyword evidence="1" id="KW-1133">Transmembrane helix</keyword>
<protein>
    <submittedName>
        <fullName evidence="3">Hypothetical_protein</fullName>
    </submittedName>
</protein>
<gene>
    <name evidence="2" type="ORF">HINF_LOCUS30721</name>
    <name evidence="3" type="ORF">HINF_LOCUS39569</name>
</gene>
<proteinExistence type="predicted"/>
<dbReference type="Proteomes" id="UP001642409">
    <property type="component" value="Unassembled WGS sequence"/>
</dbReference>
<keyword evidence="4" id="KW-1185">Reference proteome</keyword>
<keyword evidence="1" id="KW-0812">Transmembrane</keyword>
<evidence type="ECO:0000256" key="1">
    <source>
        <dbReference type="SAM" id="Phobius"/>
    </source>
</evidence>
<feature type="transmembrane region" description="Helical" evidence="1">
    <location>
        <begin position="62"/>
        <end position="87"/>
    </location>
</feature>
<evidence type="ECO:0000313" key="3">
    <source>
        <dbReference type="EMBL" id="CAL6042386.1"/>
    </source>
</evidence>
<feature type="transmembrane region" description="Helical" evidence="1">
    <location>
        <begin position="150"/>
        <end position="172"/>
    </location>
</feature>
<dbReference type="EMBL" id="CAXDID020000153">
    <property type="protein sequence ID" value="CAL6042386.1"/>
    <property type="molecule type" value="Genomic_DNA"/>
</dbReference>
<comment type="caution">
    <text evidence="2">The sequence shown here is derived from an EMBL/GenBank/DDBJ whole genome shotgun (WGS) entry which is preliminary data.</text>
</comment>
<keyword evidence="1" id="KW-0472">Membrane</keyword>
<organism evidence="2">
    <name type="scientific">Hexamita inflata</name>
    <dbReference type="NCBI Taxonomy" id="28002"/>
    <lineage>
        <taxon>Eukaryota</taxon>
        <taxon>Metamonada</taxon>
        <taxon>Diplomonadida</taxon>
        <taxon>Hexamitidae</taxon>
        <taxon>Hexamitinae</taxon>
        <taxon>Hexamita</taxon>
    </lineage>
</organism>
<evidence type="ECO:0000313" key="4">
    <source>
        <dbReference type="Proteomes" id="UP001642409"/>
    </source>
</evidence>